<accession>A0A835XVS9</accession>
<feature type="compositionally biased region" description="Low complexity" evidence="1">
    <location>
        <begin position="579"/>
        <end position="595"/>
    </location>
</feature>
<keyword evidence="2" id="KW-0812">Transmembrane</keyword>
<organism evidence="3 4">
    <name type="scientific">Edaphochlamys debaryana</name>
    <dbReference type="NCBI Taxonomy" id="47281"/>
    <lineage>
        <taxon>Eukaryota</taxon>
        <taxon>Viridiplantae</taxon>
        <taxon>Chlorophyta</taxon>
        <taxon>core chlorophytes</taxon>
        <taxon>Chlorophyceae</taxon>
        <taxon>CS clade</taxon>
        <taxon>Chlamydomonadales</taxon>
        <taxon>Chlamydomonadales incertae sedis</taxon>
        <taxon>Edaphochlamys</taxon>
    </lineage>
</organism>
<evidence type="ECO:0000313" key="3">
    <source>
        <dbReference type="EMBL" id="KAG2489261.1"/>
    </source>
</evidence>
<feature type="compositionally biased region" description="Pro residues" evidence="1">
    <location>
        <begin position="545"/>
        <end position="554"/>
    </location>
</feature>
<evidence type="ECO:0000256" key="2">
    <source>
        <dbReference type="SAM" id="Phobius"/>
    </source>
</evidence>
<protein>
    <submittedName>
        <fullName evidence="3">Uncharacterized protein</fullName>
    </submittedName>
</protein>
<dbReference type="Proteomes" id="UP000612055">
    <property type="component" value="Unassembled WGS sequence"/>
</dbReference>
<keyword evidence="2" id="KW-1133">Transmembrane helix</keyword>
<feature type="region of interest" description="Disordered" evidence="1">
    <location>
        <begin position="465"/>
        <end position="712"/>
    </location>
</feature>
<evidence type="ECO:0000256" key="1">
    <source>
        <dbReference type="SAM" id="MobiDB-lite"/>
    </source>
</evidence>
<feature type="compositionally biased region" description="Gly residues" evidence="1">
    <location>
        <begin position="672"/>
        <end position="693"/>
    </location>
</feature>
<feature type="compositionally biased region" description="Basic and acidic residues" evidence="1">
    <location>
        <begin position="642"/>
        <end position="657"/>
    </location>
</feature>
<keyword evidence="2" id="KW-0472">Membrane</keyword>
<feature type="compositionally biased region" description="Low complexity" evidence="1">
    <location>
        <begin position="614"/>
        <end position="639"/>
    </location>
</feature>
<evidence type="ECO:0000313" key="4">
    <source>
        <dbReference type="Proteomes" id="UP000612055"/>
    </source>
</evidence>
<name>A0A835XVS9_9CHLO</name>
<feature type="transmembrane region" description="Helical" evidence="2">
    <location>
        <begin position="24"/>
        <end position="49"/>
    </location>
</feature>
<feature type="transmembrane region" description="Helical" evidence="2">
    <location>
        <begin position="343"/>
        <end position="369"/>
    </location>
</feature>
<feature type="compositionally biased region" description="Gly residues" evidence="1">
    <location>
        <begin position="701"/>
        <end position="712"/>
    </location>
</feature>
<comment type="caution">
    <text evidence="3">The sequence shown here is derived from an EMBL/GenBank/DDBJ whole genome shotgun (WGS) entry which is preliminary data.</text>
</comment>
<sequence length="712" mass="72273">MGKGGGKGRGGGRGKGGCEICDGVHAFACCLCLVLVGGPILIAVGASVLSKATKDTRGHSIAQVDSAVAAWTDPTNPEGAQAMAGGLRVIVQLRPGNNNTADRCTRDEELTLSTASSDHYADEVGRYQGVPQARFRFVLDYDTYLSCKFEVKFLQIPAGATEATLLADLPDVLLGDKDRSYKVDLAAAVGPYACSTTRDKCWGSNFDGCRRNCEEYFQGDFSCNGGSYVCNIVDAYFDDLAIKVQYDPPPGGSPTAPGGSYALDPARPSTGYGANWMPTGFSRVTKPLNGTAGPLFQLLSIHSRRGGRPASLTLTVRSSADPWLSYVYVTGGSGYFGTHKSTLVASGVVLVVVGSLGCLAWAAAALLAWRMLCARRRPTQRPAGVVEGYAWDLANRYGGAYAPAIGVPVAGPGPDGAPAQPFYMAAPGPGPGAYSDGQPVMGLPAYGTPYHPGYGAPPGYPPAGYPPPSYPPPGGSVEMLEYTPAAPGPAPGQQNQGPASGYSQEALPPYGQHSYAYPPPPPPGPGEDQGAHAPYQYPLPSSSYQPPPPLPPPSTAAFPAAGLPPYGDLSSPSSMPMYGQPAAPYGTTPAPGGAPHQSLPVLTGASSGGGLGLDGAPAAAGLTGSAAAAGSTGGASASRMRSRAERQRQRERDRDEAVPLAGDFEDSSSGAAGLGPPAGSGGAGSGSAGGVAGRLGFRKSGSGGTGSGAHKG</sequence>
<dbReference type="EMBL" id="JAEHOE010000075">
    <property type="protein sequence ID" value="KAG2489261.1"/>
    <property type="molecule type" value="Genomic_DNA"/>
</dbReference>
<dbReference type="AlphaFoldDB" id="A0A835XVS9"/>
<feature type="compositionally biased region" description="Low complexity" evidence="1">
    <location>
        <begin position="534"/>
        <end position="544"/>
    </location>
</feature>
<reference evidence="3" key="1">
    <citation type="journal article" date="2020" name="bioRxiv">
        <title>Comparative genomics of Chlamydomonas.</title>
        <authorList>
            <person name="Craig R.J."/>
            <person name="Hasan A.R."/>
            <person name="Ness R.W."/>
            <person name="Keightley P.D."/>
        </authorList>
    </citation>
    <scope>NUCLEOTIDE SEQUENCE</scope>
    <source>
        <strain evidence="3">CCAP 11/70</strain>
    </source>
</reference>
<keyword evidence="4" id="KW-1185">Reference proteome</keyword>
<gene>
    <name evidence="3" type="ORF">HYH03_012281</name>
</gene>
<dbReference type="OrthoDB" id="535914at2759"/>
<proteinExistence type="predicted"/>
<feature type="compositionally biased region" description="Pro residues" evidence="1">
    <location>
        <begin position="465"/>
        <end position="474"/>
    </location>
</feature>